<accession>A0ABW0QXK0</accession>
<dbReference type="Pfam" id="PF04030">
    <property type="entry name" value="ALO"/>
    <property type="match status" value="1"/>
</dbReference>
<keyword evidence="2" id="KW-0560">Oxidoreductase</keyword>
<dbReference type="Proteomes" id="UP001596108">
    <property type="component" value="Unassembled WGS sequence"/>
</dbReference>
<dbReference type="RefSeq" id="WP_378110862.1">
    <property type="nucleotide sequence ID" value="NZ_JBHSNC010000017.1"/>
</dbReference>
<organism evidence="5 6">
    <name type="scientific">Cohnella yongneupensis</name>
    <dbReference type="NCBI Taxonomy" id="425006"/>
    <lineage>
        <taxon>Bacteria</taxon>
        <taxon>Bacillati</taxon>
        <taxon>Bacillota</taxon>
        <taxon>Bacilli</taxon>
        <taxon>Bacillales</taxon>
        <taxon>Paenibacillaceae</taxon>
        <taxon>Cohnella</taxon>
    </lineage>
</organism>
<protein>
    <submittedName>
        <fullName evidence="5">FAD-binding protein</fullName>
    </submittedName>
</protein>
<dbReference type="InterPro" id="IPR016169">
    <property type="entry name" value="FAD-bd_PCMH_sub2"/>
</dbReference>
<dbReference type="PANTHER" id="PTHR43762:SF1">
    <property type="entry name" value="D-ARABINONO-1,4-LACTONE OXIDASE"/>
    <property type="match status" value="1"/>
</dbReference>
<reference evidence="6" key="1">
    <citation type="journal article" date="2019" name="Int. J. Syst. Evol. Microbiol.">
        <title>The Global Catalogue of Microorganisms (GCM) 10K type strain sequencing project: providing services to taxonomists for standard genome sequencing and annotation.</title>
        <authorList>
            <consortium name="The Broad Institute Genomics Platform"/>
            <consortium name="The Broad Institute Genome Sequencing Center for Infectious Disease"/>
            <person name="Wu L."/>
            <person name="Ma J."/>
        </authorList>
    </citation>
    <scope>NUCLEOTIDE SEQUENCE [LARGE SCALE GENOMIC DNA]</scope>
    <source>
        <strain evidence="6">CGMCC 1.18578</strain>
    </source>
</reference>
<dbReference type="PANTHER" id="PTHR43762">
    <property type="entry name" value="L-GULONOLACTONE OXIDASE"/>
    <property type="match status" value="1"/>
</dbReference>
<dbReference type="InterPro" id="IPR010031">
    <property type="entry name" value="FAD_lactone_oxidase-like"/>
</dbReference>
<dbReference type="EMBL" id="JBHSNC010000017">
    <property type="protein sequence ID" value="MFC5528994.1"/>
    <property type="molecule type" value="Genomic_DNA"/>
</dbReference>
<keyword evidence="3" id="KW-0472">Membrane</keyword>
<feature type="transmembrane region" description="Helical" evidence="3">
    <location>
        <begin position="161"/>
        <end position="182"/>
    </location>
</feature>
<keyword evidence="3" id="KW-1133">Transmembrane helix</keyword>
<keyword evidence="6" id="KW-1185">Reference proteome</keyword>
<comment type="caution">
    <text evidence="5">The sequence shown here is derived from an EMBL/GenBank/DDBJ whole genome shotgun (WGS) entry which is preliminary data.</text>
</comment>
<dbReference type="InterPro" id="IPR036318">
    <property type="entry name" value="FAD-bd_PCMH-like_sf"/>
</dbReference>
<dbReference type="Gene3D" id="3.30.465.10">
    <property type="match status" value="1"/>
</dbReference>
<gene>
    <name evidence="5" type="ORF">ACFPQ4_05935</name>
</gene>
<dbReference type="SUPFAM" id="SSF56176">
    <property type="entry name" value="FAD-binding/transporter-associated domain-like"/>
    <property type="match status" value="1"/>
</dbReference>
<proteinExistence type="predicted"/>
<name>A0ABW0QXK0_9BACL</name>
<evidence type="ECO:0000256" key="3">
    <source>
        <dbReference type="SAM" id="Phobius"/>
    </source>
</evidence>
<dbReference type="InterPro" id="IPR016166">
    <property type="entry name" value="FAD-bd_PCMH"/>
</dbReference>
<evidence type="ECO:0000256" key="2">
    <source>
        <dbReference type="ARBA" id="ARBA00023002"/>
    </source>
</evidence>
<evidence type="ECO:0000256" key="1">
    <source>
        <dbReference type="ARBA" id="ARBA00022630"/>
    </source>
</evidence>
<keyword evidence="1" id="KW-0285">Flavoprotein</keyword>
<dbReference type="PROSITE" id="PS51387">
    <property type="entry name" value="FAD_PCMH"/>
    <property type="match status" value="1"/>
</dbReference>
<evidence type="ECO:0000313" key="6">
    <source>
        <dbReference type="Proteomes" id="UP001596108"/>
    </source>
</evidence>
<dbReference type="InterPro" id="IPR006094">
    <property type="entry name" value="Oxid_FAD_bind_N"/>
</dbReference>
<dbReference type="InterPro" id="IPR007173">
    <property type="entry name" value="ALO_C"/>
</dbReference>
<sequence>MNGAKKQKMSGWGRYPVQESYVVRPENYDQLRESASSLSLKSYLAYGMGRSYGDSPLNKDGGLIITTKLNHFISFDEQTLTLECEAGVSFEEILDVFLPKGYFLPVTPGTKFITVGGAIANDVHGKNHHIDGAFSQHLLDFTLLLASGEVLRCSRDENVELFWATIGGIGLTGIILTAKFYLIPIETAYYDVHYQQARNLDEALRLFNESDDQYRYSVAWIDCLAKGSSLGRSVLMRGNHANLATVKKRDPLQILHKTKLSIPIDFPSFILNKLTIKSFNSLYYNIHPKDSHKIVGYDSFFYPLDSIHQWNRMYGKKGFVQYQAVFPPETSHQGLTEMLECLSSSNRASFLAVLKSSGAESGGLLSFPKKGYTLALDIPINNDAIFSFLYSLDEIVIRHGGRVYLAKDSTLAPEHFAAMYPSLERFKQIKNRVDPDHVFSSSMARRLRIVEG</sequence>
<evidence type="ECO:0000259" key="4">
    <source>
        <dbReference type="PROSITE" id="PS51387"/>
    </source>
</evidence>
<keyword evidence="3" id="KW-0812">Transmembrane</keyword>
<dbReference type="Pfam" id="PF01565">
    <property type="entry name" value="FAD_binding_4"/>
    <property type="match status" value="1"/>
</dbReference>
<feature type="domain" description="FAD-binding PCMH-type" evidence="4">
    <location>
        <begin position="15"/>
        <end position="185"/>
    </location>
</feature>
<evidence type="ECO:0000313" key="5">
    <source>
        <dbReference type="EMBL" id="MFC5528994.1"/>
    </source>
</evidence>